<gene>
    <name evidence="4" type="ORF">JW613_30970</name>
</gene>
<dbReference type="Proteomes" id="UP000721954">
    <property type="component" value="Unassembled WGS sequence"/>
</dbReference>
<feature type="domain" description="N-acetyltransferase" evidence="3">
    <location>
        <begin position="17"/>
        <end position="194"/>
    </location>
</feature>
<comment type="caution">
    <text evidence="4">The sequence shown here is derived from an EMBL/GenBank/DDBJ whole genome shotgun (WGS) entry which is preliminary data.</text>
</comment>
<evidence type="ECO:0000259" key="3">
    <source>
        <dbReference type="PROSITE" id="PS51186"/>
    </source>
</evidence>
<evidence type="ECO:0000256" key="2">
    <source>
        <dbReference type="ARBA" id="ARBA00023315"/>
    </source>
</evidence>
<evidence type="ECO:0000256" key="1">
    <source>
        <dbReference type="ARBA" id="ARBA00022679"/>
    </source>
</evidence>
<dbReference type="CDD" id="cd04301">
    <property type="entry name" value="NAT_SF"/>
    <property type="match status" value="1"/>
</dbReference>
<organism evidence="4 5">
    <name type="scientific">Streptomyces smyrnaeus</name>
    <dbReference type="NCBI Taxonomy" id="1387713"/>
    <lineage>
        <taxon>Bacteria</taxon>
        <taxon>Bacillati</taxon>
        <taxon>Actinomycetota</taxon>
        <taxon>Actinomycetes</taxon>
        <taxon>Kitasatosporales</taxon>
        <taxon>Streptomycetaceae</taxon>
        <taxon>Streptomyces</taxon>
    </lineage>
</organism>
<dbReference type="EMBL" id="JAFFZM010000027">
    <property type="protein sequence ID" value="MBO8202670.1"/>
    <property type="molecule type" value="Genomic_DNA"/>
</dbReference>
<proteinExistence type="predicted"/>
<evidence type="ECO:0000313" key="4">
    <source>
        <dbReference type="EMBL" id="MBO8202670.1"/>
    </source>
</evidence>
<name>A0ABS3Y4S3_9ACTN</name>
<dbReference type="Pfam" id="PF00583">
    <property type="entry name" value="Acetyltransf_1"/>
    <property type="match status" value="1"/>
</dbReference>
<dbReference type="InterPro" id="IPR050832">
    <property type="entry name" value="Bact_Acetyltransf"/>
</dbReference>
<dbReference type="PROSITE" id="PS51186">
    <property type="entry name" value="GNAT"/>
    <property type="match status" value="1"/>
</dbReference>
<accession>A0ABS3Y4S3</accession>
<evidence type="ECO:0000313" key="5">
    <source>
        <dbReference type="Proteomes" id="UP000721954"/>
    </source>
</evidence>
<dbReference type="GeneID" id="96263039"/>
<keyword evidence="1" id="KW-0808">Transferase</keyword>
<keyword evidence="5" id="KW-1185">Reference proteome</keyword>
<dbReference type="PANTHER" id="PTHR43877">
    <property type="entry name" value="AMINOALKYLPHOSPHONATE N-ACETYLTRANSFERASE-RELATED-RELATED"/>
    <property type="match status" value="1"/>
</dbReference>
<dbReference type="RefSeq" id="WP_209214190.1">
    <property type="nucleotide sequence ID" value="NZ_JAFFZM010000027.1"/>
</dbReference>
<dbReference type="Gene3D" id="3.40.630.30">
    <property type="match status" value="1"/>
</dbReference>
<dbReference type="SUPFAM" id="SSF55729">
    <property type="entry name" value="Acyl-CoA N-acyltransferases (Nat)"/>
    <property type="match status" value="1"/>
</dbReference>
<dbReference type="InterPro" id="IPR000182">
    <property type="entry name" value="GNAT_dom"/>
</dbReference>
<dbReference type="InterPro" id="IPR016181">
    <property type="entry name" value="Acyl_CoA_acyltransferase"/>
</dbReference>
<protein>
    <submittedName>
        <fullName evidence="4">GNAT family N-acetyltransferase</fullName>
    </submittedName>
</protein>
<keyword evidence="2" id="KW-0012">Acyltransferase</keyword>
<reference evidence="4 5" key="1">
    <citation type="submission" date="2021-02" db="EMBL/GenBank/DDBJ databases">
        <title>Streptomyces spirodelae sp. nov., isolated from duckweed.</title>
        <authorList>
            <person name="Saimee Y."/>
            <person name="Duangmal K."/>
        </authorList>
    </citation>
    <scope>NUCLEOTIDE SEQUENCE [LARGE SCALE GENOMIC DNA]</scope>
    <source>
        <strain evidence="4 5">DSM 42105</strain>
    </source>
</reference>
<sequence length="234" mass="25393">MNAITHSVRIAAPGDGVVVGLLAEDALEHTDETVRGTGRPEKNLLGHIDARGGAIRTRHGHAVCRVAVDQQNRVIGMAHVCPPLEWIEDHPMALRSALGRSVIELGMLAVDARHRGQGVGRSLLAAVEEDERTRGADVLFAKVAWDNWTSLRWYRDQGFTIASPGEAFLVHTPAGESNLVDRGDGHALVFKPLAAGVHILRKRRFSHSFLHLSTLPVDSSHGRWLFATGSPVAT</sequence>